<dbReference type="EMBL" id="KE148156">
    <property type="protein sequence ID" value="EPE05445.1"/>
    <property type="molecule type" value="Genomic_DNA"/>
</dbReference>
<dbReference type="VEuPathDB" id="FungiDB:F503_02184"/>
<proteinExistence type="predicted"/>
<accession>S3CX75</accession>
<name>S3CX75_OPHP1</name>
<dbReference type="OrthoDB" id="4633509at2759"/>
<evidence type="ECO:0000313" key="2">
    <source>
        <dbReference type="Proteomes" id="UP000016923"/>
    </source>
</evidence>
<dbReference type="AlphaFoldDB" id="S3CX75"/>
<keyword evidence="2" id="KW-1185">Reference proteome</keyword>
<dbReference type="Proteomes" id="UP000016923">
    <property type="component" value="Unassembled WGS sequence"/>
</dbReference>
<dbReference type="OMA" id="FAPQREC"/>
<dbReference type="HOGENOM" id="CLU_052224_0_0_1"/>
<reference evidence="1 2" key="1">
    <citation type="journal article" date="2013" name="BMC Genomics">
        <title>The genome and transcriptome of the pine saprophyte Ophiostoma piceae, and a comparison with the bark beetle-associated pine pathogen Grosmannia clavigera.</title>
        <authorList>
            <person name="Haridas S."/>
            <person name="Wang Y."/>
            <person name="Lim L."/>
            <person name="Massoumi Alamouti S."/>
            <person name="Jackman S."/>
            <person name="Docking R."/>
            <person name="Robertson G."/>
            <person name="Birol I."/>
            <person name="Bohlmann J."/>
            <person name="Breuil C."/>
        </authorList>
    </citation>
    <scope>NUCLEOTIDE SEQUENCE [LARGE SCALE GENOMIC DNA]</scope>
    <source>
        <strain evidence="1 2">UAMH 11346</strain>
    </source>
</reference>
<sequence length="302" mass="34338">MRNSKLFRKEAATWPYRDDAPMVGPPSCTSKDIRMPRLRKCIYDLDNIVFLRRLGAGLDGYCWLVNFGDEGPFVIKVFWQRTSNNYHIFPPQAECRTNALLQIMEQSVADGIAAGQPVLVDANPLDWYDAVGNVQCFSVDVRQNTEAAKKEATELGITLQPILSMPRFRKCHGWLMVGTKRLEALPKKTLFPFDVKINRKVTRSFDFTPDADGHERQHTAIVYEYIEPGPNDVAVVTETVNFLRLAGFAGTTSNYAWNWQSSVLLDMSEIVNVNERQWLPSLYTHMTAEAMLNDGEQKLGRI</sequence>
<organism evidence="1 2">
    <name type="scientific">Ophiostoma piceae (strain UAMH 11346)</name>
    <name type="common">Sap stain fungus</name>
    <dbReference type="NCBI Taxonomy" id="1262450"/>
    <lineage>
        <taxon>Eukaryota</taxon>
        <taxon>Fungi</taxon>
        <taxon>Dikarya</taxon>
        <taxon>Ascomycota</taxon>
        <taxon>Pezizomycotina</taxon>
        <taxon>Sordariomycetes</taxon>
        <taxon>Sordariomycetidae</taxon>
        <taxon>Ophiostomatales</taxon>
        <taxon>Ophiostomataceae</taxon>
        <taxon>Ophiostoma</taxon>
    </lineage>
</organism>
<dbReference type="eggNOG" id="ENOG502T61Z">
    <property type="taxonomic scope" value="Eukaryota"/>
</dbReference>
<evidence type="ECO:0000313" key="1">
    <source>
        <dbReference type="EMBL" id="EPE05445.1"/>
    </source>
</evidence>
<protein>
    <submittedName>
        <fullName evidence="1">Uncharacterized protein</fullName>
    </submittedName>
</protein>
<gene>
    <name evidence="1" type="ORF">F503_02184</name>
</gene>
<dbReference type="STRING" id="1262450.S3CX75"/>